<keyword evidence="2" id="KW-1185">Reference proteome</keyword>
<gene>
    <name evidence="1" type="ORF">M9H77_15563</name>
</gene>
<evidence type="ECO:0000313" key="2">
    <source>
        <dbReference type="Proteomes" id="UP001060085"/>
    </source>
</evidence>
<dbReference type="Proteomes" id="UP001060085">
    <property type="component" value="Linkage Group LG04"/>
</dbReference>
<protein>
    <submittedName>
        <fullName evidence="1">Uncharacterized protein</fullName>
    </submittedName>
</protein>
<dbReference type="EMBL" id="CM044704">
    <property type="protein sequence ID" value="KAI5665710.1"/>
    <property type="molecule type" value="Genomic_DNA"/>
</dbReference>
<comment type="caution">
    <text evidence="1">The sequence shown here is derived from an EMBL/GenBank/DDBJ whole genome shotgun (WGS) entry which is preliminary data.</text>
</comment>
<proteinExistence type="predicted"/>
<name>A0ACC0AXW3_CATRO</name>
<evidence type="ECO:0000313" key="1">
    <source>
        <dbReference type="EMBL" id="KAI5665710.1"/>
    </source>
</evidence>
<reference evidence="2" key="1">
    <citation type="journal article" date="2023" name="Nat. Plants">
        <title>Single-cell RNA sequencing provides a high-resolution roadmap for understanding the multicellular compartmentation of specialized metabolism.</title>
        <authorList>
            <person name="Sun S."/>
            <person name="Shen X."/>
            <person name="Li Y."/>
            <person name="Li Y."/>
            <person name="Wang S."/>
            <person name="Li R."/>
            <person name="Zhang H."/>
            <person name="Shen G."/>
            <person name="Guo B."/>
            <person name="Wei J."/>
            <person name="Xu J."/>
            <person name="St-Pierre B."/>
            <person name="Chen S."/>
            <person name="Sun C."/>
        </authorList>
    </citation>
    <scope>NUCLEOTIDE SEQUENCE [LARGE SCALE GENOMIC DNA]</scope>
</reference>
<organism evidence="1 2">
    <name type="scientific">Catharanthus roseus</name>
    <name type="common">Madagascar periwinkle</name>
    <name type="synonym">Vinca rosea</name>
    <dbReference type="NCBI Taxonomy" id="4058"/>
    <lineage>
        <taxon>Eukaryota</taxon>
        <taxon>Viridiplantae</taxon>
        <taxon>Streptophyta</taxon>
        <taxon>Embryophyta</taxon>
        <taxon>Tracheophyta</taxon>
        <taxon>Spermatophyta</taxon>
        <taxon>Magnoliopsida</taxon>
        <taxon>eudicotyledons</taxon>
        <taxon>Gunneridae</taxon>
        <taxon>Pentapetalae</taxon>
        <taxon>asterids</taxon>
        <taxon>lamiids</taxon>
        <taxon>Gentianales</taxon>
        <taxon>Apocynaceae</taxon>
        <taxon>Rauvolfioideae</taxon>
        <taxon>Vinceae</taxon>
        <taxon>Catharanthinae</taxon>
        <taxon>Catharanthus</taxon>
    </lineage>
</organism>
<sequence length="595" mass="67808">MVEVMMHSMSVGITPNGYRMNFRTHCHCFTCNPYLSKRLKVSTGFAKIKGIRVDSEGWYSCLEVRKVRTKRMSMISKSEMISVLQTAPCSIASTEYDLCEEKEEVYGSSIEHKVPPFGSLKIQRNLINQNGNEYKPSLVCNTVVNKVEDRIPFLEERDEVELSRRILKLSRLNKVNSALKLFKSMEISGLQPDLHACNSLLSCLLRSGMLDDALKFFYFMNTKEMASGHTCSLILKGVANSVGCDAALSMFEELERNNSVSKSFDVVVYNTMISIFSKENSWIQIENIWRRLQEKAYPGTKVTYRLLVCTFVRCRQYELAFDAYHEMIQNELLPCDDVMHAIIGACTKEGKWDLALTVFQNMLDSGVKPNMIACNAVINTLGKSGKVKLAFKVYDLMKSLGHSPDAYTWNALLGALNNANQYADALQLFDSIKRDQSSVLNLHIYSTVLMSCQKLGLWQRALQLLWEMEASELCLSAAHYNLVIGACEVARQPKVGLQIYDHMVHQKHSPDIFTLLSLIRSCIWGSLWTEVEEILNRYPPNGSMYNAAIQGLFLRGNIDLAMKLYEKMNEWNLKPDGKTRALLLQKLRKNTRKRR</sequence>
<accession>A0ACC0AXW3</accession>